<keyword evidence="6" id="KW-1185">Reference proteome</keyword>
<sequence length="293" mass="34508">MEMRKENFKIDFAGIGAEKCATTWVYRCLQEHPELHLMPKDNKKGAWFWSSSKDEDTKEFYEFFLNKAKPDQKLGEYNNYYMRKEGVIQRMKNHNPDIKLIVSLRDPVERAWSAYLHHYSLSTEEEGWESFNKAKNKLPETIIEPGFYYQYLGKYFDSFPEENIFILLVDDIKKDPVGSIQNIYDFLEVDDNFVPSKAKTKVGTSKFKMTGLGKFVHQKMTPALKKTKLGWLVNESSLLGKVFYPLVQFYARLANPGLNMSLEVKKKLYNTYEEDADKLEELINRNLDSWKYE</sequence>
<dbReference type="AlphaFoldDB" id="A0A133VP71"/>
<name>A0A133VP71_9EURY</name>
<dbReference type="Proteomes" id="UP000070175">
    <property type="component" value="Unassembled WGS sequence"/>
</dbReference>
<protein>
    <recommendedName>
        <fullName evidence="4">Sulfotransferase domain-containing protein</fullName>
    </recommendedName>
</protein>
<keyword evidence="1" id="KW-0808">Transferase</keyword>
<feature type="coiled-coil region" evidence="3">
    <location>
        <begin position="262"/>
        <end position="289"/>
    </location>
</feature>
<dbReference type="Pfam" id="PF00685">
    <property type="entry name" value="Sulfotransfer_1"/>
    <property type="match status" value="1"/>
</dbReference>
<organism evidence="5 6">
    <name type="scientific">candidate division MSBL1 archaeon SCGC-AAA382N08</name>
    <dbReference type="NCBI Taxonomy" id="1698285"/>
    <lineage>
        <taxon>Archaea</taxon>
        <taxon>Methanobacteriati</taxon>
        <taxon>Methanobacteriota</taxon>
        <taxon>candidate division MSBL1</taxon>
    </lineage>
</organism>
<keyword evidence="2" id="KW-0325">Glycoprotein</keyword>
<dbReference type="Gene3D" id="3.40.50.300">
    <property type="entry name" value="P-loop containing nucleotide triphosphate hydrolases"/>
    <property type="match status" value="1"/>
</dbReference>
<proteinExistence type="predicted"/>
<dbReference type="InterPro" id="IPR027417">
    <property type="entry name" value="P-loop_NTPase"/>
</dbReference>
<keyword evidence="3" id="KW-0175">Coiled coil</keyword>
<comment type="caution">
    <text evidence="5">The sequence shown here is derived from an EMBL/GenBank/DDBJ whole genome shotgun (WGS) entry which is preliminary data.</text>
</comment>
<dbReference type="InterPro" id="IPR000863">
    <property type="entry name" value="Sulfotransferase_dom"/>
</dbReference>
<dbReference type="EMBL" id="LHYJ01000023">
    <property type="protein sequence ID" value="KXB08191.1"/>
    <property type="molecule type" value="Genomic_DNA"/>
</dbReference>
<evidence type="ECO:0000313" key="5">
    <source>
        <dbReference type="EMBL" id="KXB08191.1"/>
    </source>
</evidence>
<evidence type="ECO:0000256" key="3">
    <source>
        <dbReference type="SAM" id="Coils"/>
    </source>
</evidence>
<gene>
    <name evidence="5" type="ORF">AKJ56_01685</name>
</gene>
<reference evidence="5 6" key="1">
    <citation type="journal article" date="2016" name="Sci. Rep.">
        <title>Metabolic traits of an uncultured archaeal lineage -MSBL1- from brine pools of the Red Sea.</title>
        <authorList>
            <person name="Mwirichia R."/>
            <person name="Alam I."/>
            <person name="Rashid M."/>
            <person name="Vinu M."/>
            <person name="Ba-Alawi W."/>
            <person name="Anthony Kamau A."/>
            <person name="Kamanda Ngugi D."/>
            <person name="Goker M."/>
            <person name="Klenk H.P."/>
            <person name="Bajic V."/>
            <person name="Stingl U."/>
        </authorList>
    </citation>
    <scope>NUCLEOTIDE SEQUENCE [LARGE SCALE GENOMIC DNA]</scope>
    <source>
        <strain evidence="5">SCGC-AAA382N08</strain>
    </source>
</reference>
<feature type="domain" description="Sulfotransferase" evidence="4">
    <location>
        <begin position="94"/>
        <end position="190"/>
    </location>
</feature>
<evidence type="ECO:0000256" key="2">
    <source>
        <dbReference type="ARBA" id="ARBA00023180"/>
    </source>
</evidence>
<dbReference type="PANTHER" id="PTHR10605:SF56">
    <property type="entry name" value="BIFUNCTIONAL HEPARAN SULFATE N-DEACETYLASE_N-SULFOTRANSFERASE"/>
    <property type="match status" value="1"/>
</dbReference>
<evidence type="ECO:0000256" key="1">
    <source>
        <dbReference type="ARBA" id="ARBA00022679"/>
    </source>
</evidence>
<accession>A0A133VP71</accession>
<dbReference type="InterPro" id="IPR037359">
    <property type="entry name" value="NST/OST"/>
</dbReference>
<dbReference type="PANTHER" id="PTHR10605">
    <property type="entry name" value="HEPARAN SULFATE SULFOTRANSFERASE"/>
    <property type="match status" value="1"/>
</dbReference>
<dbReference type="SUPFAM" id="SSF52540">
    <property type="entry name" value="P-loop containing nucleoside triphosphate hydrolases"/>
    <property type="match status" value="1"/>
</dbReference>
<dbReference type="GO" id="GO:0008146">
    <property type="term" value="F:sulfotransferase activity"/>
    <property type="evidence" value="ECO:0007669"/>
    <property type="project" value="InterPro"/>
</dbReference>
<evidence type="ECO:0000313" key="6">
    <source>
        <dbReference type="Proteomes" id="UP000070175"/>
    </source>
</evidence>
<evidence type="ECO:0000259" key="4">
    <source>
        <dbReference type="Pfam" id="PF00685"/>
    </source>
</evidence>